<protein>
    <recommendedName>
        <fullName evidence="5">DUF1002 domain-containing protein</fullName>
    </recommendedName>
</protein>
<sequence length="189" mass="21201">MRKCSRLKKCTCKMLTAFLTAGLLAGFPALALSAREAMPAQGQEESWRELPLSAGSALTLTEEQKKLLEKMKEKLDAGELETDEQIREAISQCEEELEITLTEEQKEQLLGLIQKMNALGLNSDEMISKAQELYEEYGEQIKKSADAAIQENIVEPVKEAVVEGTKSAIRDFFRDMGESIRSFFARLFS</sequence>
<comment type="caution">
    <text evidence="3">The sequence shown here is derived from an EMBL/GenBank/DDBJ whole genome shotgun (WGS) entry which is preliminary data.</text>
</comment>
<keyword evidence="2" id="KW-0732">Signal</keyword>
<feature type="coiled-coil region" evidence="1">
    <location>
        <begin position="61"/>
        <end position="88"/>
    </location>
</feature>
<dbReference type="Proteomes" id="UP000094067">
    <property type="component" value="Unassembled WGS sequence"/>
</dbReference>
<gene>
    <name evidence="3" type="ORF">BEI61_05689</name>
</gene>
<evidence type="ECO:0008006" key="5">
    <source>
        <dbReference type="Google" id="ProtNLM"/>
    </source>
</evidence>
<organism evidence="3 4">
    <name type="scientific">Eisenbergiella tayi</name>
    <dbReference type="NCBI Taxonomy" id="1432052"/>
    <lineage>
        <taxon>Bacteria</taxon>
        <taxon>Bacillati</taxon>
        <taxon>Bacillota</taxon>
        <taxon>Clostridia</taxon>
        <taxon>Lachnospirales</taxon>
        <taxon>Lachnospiraceae</taxon>
        <taxon>Eisenbergiella</taxon>
    </lineage>
</organism>
<accession>A0A1E3A1Z5</accession>
<keyword evidence="1" id="KW-0175">Coiled coil</keyword>
<dbReference type="Pfam" id="PF06207">
    <property type="entry name" value="DUF1002"/>
    <property type="match status" value="1"/>
</dbReference>
<dbReference type="AlphaFoldDB" id="A0A1E3A1Z5"/>
<dbReference type="InterPro" id="IPR009343">
    <property type="entry name" value="DUF1002"/>
</dbReference>
<reference evidence="3 4" key="1">
    <citation type="submission" date="2016-07" db="EMBL/GenBank/DDBJ databases">
        <title>Characterization of isolates of Eisenbergiella tayi derived from blood cultures, using whole genome sequencing.</title>
        <authorList>
            <person name="Burdz T."/>
            <person name="Wiebe D."/>
            <person name="Huynh C."/>
            <person name="Bernard K."/>
        </authorList>
    </citation>
    <scope>NUCLEOTIDE SEQUENCE [LARGE SCALE GENOMIC DNA]</scope>
    <source>
        <strain evidence="3 4">NML 110608</strain>
    </source>
</reference>
<dbReference type="EMBL" id="MCGH01000004">
    <property type="protein sequence ID" value="ODM02527.1"/>
    <property type="molecule type" value="Genomic_DNA"/>
</dbReference>
<evidence type="ECO:0000256" key="1">
    <source>
        <dbReference type="SAM" id="Coils"/>
    </source>
</evidence>
<dbReference type="RefSeq" id="WP_069155031.1">
    <property type="nucleotide sequence ID" value="NZ_MCGH01000004.1"/>
</dbReference>
<evidence type="ECO:0000313" key="4">
    <source>
        <dbReference type="Proteomes" id="UP000094067"/>
    </source>
</evidence>
<proteinExistence type="predicted"/>
<feature type="signal peptide" evidence="2">
    <location>
        <begin position="1"/>
        <end position="31"/>
    </location>
</feature>
<evidence type="ECO:0000313" key="3">
    <source>
        <dbReference type="EMBL" id="ODM02527.1"/>
    </source>
</evidence>
<evidence type="ECO:0000256" key="2">
    <source>
        <dbReference type="SAM" id="SignalP"/>
    </source>
</evidence>
<feature type="chain" id="PRO_5039068754" description="DUF1002 domain-containing protein" evidence="2">
    <location>
        <begin position="32"/>
        <end position="189"/>
    </location>
</feature>
<name>A0A1E3A1Z5_9FIRM</name>